<gene>
    <name evidence="1" type="ORF">KY290_025219</name>
</gene>
<reference evidence="1 2" key="1">
    <citation type="journal article" date="2021" name="bioRxiv">
        <title>Chromosome-scale and haplotype-resolved genome assembly of a tetraploid potato cultivar.</title>
        <authorList>
            <person name="Sun H."/>
            <person name="Jiao W.-B."/>
            <person name="Krause K."/>
            <person name="Campoy J.A."/>
            <person name="Goel M."/>
            <person name="Folz-Donahue K."/>
            <person name="Kukat C."/>
            <person name="Huettel B."/>
            <person name="Schneeberger K."/>
        </authorList>
    </citation>
    <scope>NUCLEOTIDE SEQUENCE [LARGE SCALE GENOMIC DNA]</scope>
    <source>
        <strain evidence="1">SolTubOtavaFocal</strain>
        <tissue evidence="1">Leaves</tissue>
    </source>
</reference>
<organism evidence="1 2">
    <name type="scientific">Solanum tuberosum</name>
    <name type="common">Potato</name>
    <dbReference type="NCBI Taxonomy" id="4113"/>
    <lineage>
        <taxon>Eukaryota</taxon>
        <taxon>Viridiplantae</taxon>
        <taxon>Streptophyta</taxon>
        <taxon>Embryophyta</taxon>
        <taxon>Tracheophyta</taxon>
        <taxon>Spermatophyta</taxon>
        <taxon>Magnoliopsida</taxon>
        <taxon>eudicotyledons</taxon>
        <taxon>Gunneridae</taxon>
        <taxon>Pentapetalae</taxon>
        <taxon>asterids</taxon>
        <taxon>lamiids</taxon>
        <taxon>Solanales</taxon>
        <taxon>Solanaceae</taxon>
        <taxon>Solanoideae</taxon>
        <taxon>Solaneae</taxon>
        <taxon>Solanum</taxon>
    </lineage>
</organism>
<evidence type="ECO:0000313" key="2">
    <source>
        <dbReference type="Proteomes" id="UP000826656"/>
    </source>
</evidence>
<keyword evidence="2" id="KW-1185">Reference proteome</keyword>
<feature type="non-terminal residue" evidence="1">
    <location>
        <position position="1"/>
    </location>
</feature>
<accession>A0ABQ7USX1</accession>
<dbReference type="Proteomes" id="UP000826656">
    <property type="component" value="Unassembled WGS sequence"/>
</dbReference>
<dbReference type="EMBL" id="JAIVGD010000018">
    <property type="protein sequence ID" value="KAH0754949.1"/>
    <property type="molecule type" value="Genomic_DNA"/>
</dbReference>
<evidence type="ECO:0000313" key="1">
    <source>
        <dbReference type="EMBL" id="KAH0754949.1"/>
    </source>
</evidence>
<proteinExistence type="predicted"/>
<protein>
    <submittedName>
        <fullName evidence="1">Uncharacterized protein</fullName>
    </submittedName>
</protein>
<comment type="caution">
    <text evidence="1">The sequence shown here is derived from an EMBL/GenBank/DDBJ whole genome shotgun (WGS) entry which is preliminary data.</text>
</comment>
<name>A0ABQ7USX1_SOLTU</name>
<sequence length="70" mass="7728">DMENCNGVSTPMCSSVPLRVANGSPFTDVTIVKRVLRYLKETASSGLRIIRISDSNLYMYGDADWADPND</sequence>